<reference evidence="7" key="1">
    <citation type="submission" date="2020-05" db="EMBL/GenBank/DDBJ databases">
        <title>Mycena genomes resolve the evolution of fungal bioluminescence.</title>
        <authorList>
            <person name="Tsai I.J."/>
        </authorList>
    </citation>
    <scope>NUCLEOTIDE SEQUENCE</scope>
    <source>
        <strain evidence="7">110903Hualien_Pintung</strain>
    </source>
</reference>
<dbReference type="Proteomes" id="UP000613580">
    <property type="component" value="Unassembled WGS sequence"/>
</dbReference>
<evidence type="ECO:0000256" key="2">
    <source>
        <dbReference type="ARBA" id="ARBA00009743"/>
    </source>
</evidence>
<keyword evidence="4 6" id="KW-0378">Hydrolase</keyword>
<dbReference type="EC" id="3.2.1.22" evidence="3 6"/>
<evidence type="ECO:0000256" key="3">
    <source>
        <dbReference type="ARBA" id="ARBA00012755"/>
    </source>
</evidence>
<dbReference type="InterPro" id="IPR002241">
    <property type="entry name" value="Glyco_hydro_27"/>
</dbReference>
<name>A0A8H6TPY4_MYCCL</name>
<dbReference type="SUPFAM" id="SSF51445">
    <property type="entry name" value="(Trans)glycosidases"/>
    <property type="match status" value="1"/>
</dbReference>
<comment type="catalytic activity">
    <reaction evidence="1 6">
        <text>Hydrolysis of terminal, non-reducing alpha-D-galactose residues in alpha-D-galactosides, including galactose oligosaccharides, galactomannans and galactolipids.</text>
        <dbReference type="EC" id="3.2.1.22"/>
    </reaction>
</comment>
<dbReference type="Pfam" id="PF16499">
    <property type="entry name" value="Melibiase_2"/>
    <property type="match status" value="1"/>
</dbReference>
<keyword evidence="6" id="KW-1015">Disulfide bond</keyword>
<dbReference type="PANTHER" id="PTHR11452:SF75">
    <property type="entry name" value="ALPHA-GALACTOSIDASE MEL1"/>
    <property type="match status" value="1"/>
</dbReference>
<keyword evidence="5 6" id="KW-0326">Glycosidase</keyword>
<organism evidence="7 8">
    <name type="scientific">Mycena chlorophos</name>
    <name type="common">Agaric fungus</name>
    <name type="synonym">Agaricus chlorophos</name>
    <dbReference type="NCBI Taxonomy" id="658473"/>
    <lineage>
        <taxon>Eukaryota</taxon>
        <taxon>Fungi</taxon>
        <taxon>Dikarya</taxon>
        <taxon>Basidiomycota</taxon>
        <taxon>Agaricomycotina</taxon>
        <taxon>Agaricomycetes</taxon>
        <taxon>Agaricomycetidae</taxon>
        <taxon>Agaricales</taxon>
        <taxon>Marasmiineae</taxon>
        <taxon>Mycenaceae</taxon>
        <taxon>Mycena</taxon>
    </lineage>
</organism>
<dbReference type="EMBL" id="JACAZE010000002">
    <property type="protein sequence ID" value="KAF7320667.1"/>
    <property type="molecule type" value="Genomic_DNA"/>
</dbReference>
<keyword evidence="8" id="KW-1185">Reference proteome</keyword>
<dbReference type="GO" id="GO:0005975">
    <property type="term" value="P:carbohydrate metabolic process"/>
    <property type="evidence" value="ECO:0007669"/>
    <property type="project" value="InterPro"/>
</dbReference>
<dbReference type="Gene3D" id="3.20.20.70">
    <property type="entry name" value="Aldolase class I"/>
    <property type="match status" value="1"/>
</dbReference>
<accession>A0A8H6TPY4</accession>
<sequence>MNQVVPITQFAEPGGFNNLDLLEVGNSGLTTDEQQTHFAFWAATKSPLIISTDLTAASSTTLNILKIMRVVVVNDRDLLFEGYPVSLLGFKARKTNTVEILNPAAYAPDFWRMGIEVEPKQYSMRDVYSLSFLVCRFAR</sequence>
<dbReference type="PRINTS" id="PR00740">
    <property type="entry name" value="GLHYDRLASE27"/>
</dbReference>
<gene>
    <name evidence="7" type="ORF">HMN09_00151700</name>
</gene>
<dbReference type="PANTHER" id="PTHR11452">
    <property type="entry name" value="ALPHA-GALACTOSIDASE/ALPHA-N-ACETYLGALACTOSAMINIDASE"/>
    <property type="match status" value="1"/>
</dbReference>
<dbReference type="InterPro" id="IPR013785">
    <property type="entry name" value="Aldolase_TIM"/>
</dbReference>
<evidence type="ECO:0000256" key="5">
    <source>
        <dbReference type="ARBA" id="ARBA00023295"/>
    </source>
</evidence>
<dbReference type="AlphaFoldDB" id="A0A8H6TPY4"/>
<dbReference type="OrthoDB" id="5795902at2759"/>
<evidence type="ECO:0000256" key="1">
    <source>
        <dbReference type="ARBA" id="ARBA00001255"/>
    </source>
</evidence>
<evidence type="ECO:0000256" key="6">
    <source>
        <dbReference type="RuleBase" id="RU361168"/>
    </source>
</evidence>
<protein>
    <recommendedName>
        <fullName evidence="3 6">Alpha-galactosidase</fullName>
        <ecNumber evidence="3 6">3.2.1.22</ecNumber>
    </recommendedName>
    <alternativeName>
        <fullName evidence="6">Melibiase</fullName>
    </alternativeName>
</protein>
<dbReference type="GO" id="GO:0004557">
    <property type="term" value="F:alpha-galactosidase activity"/>
    <property type="evidence" value="ECO:0007669"/>
    <property type="project" value="UniProtKB-EC"/>
</dbReference>
<comment type="caution">
    <text evidence="7">The sequence shown here is derived from an EMBL/GenBank/DDBJ whole genome shotgun (WGS) entry which is preliminary data.</text>
</comment>
<evidence type="ECO:0000313" key="7">
    <source>
        <dbReference type="EMBL" id="KAF7320667.1"/>
    </source>
</evidence>
<proteinExistence type="inferred from homology"/>
<evidence type="ECO:0000313" key="8">
    <source>
        <dbReference type="Proteomes" id="UP000613580"/>
    </source>
</evidence>
<comment type="similarity">
    <text evidence="2 6">Belongs to the glycosyl hydrolase 27 family.</text>
</comment>
<evidence type="ECO:0000256" key="4">
    <source>
        <dbReference type="ARBA" id="ARBA00022801"/>
    </source>
</evidence>
<dbReference type="InterPro" id="IPR017853">
    <property type="entry name" value="GH"/>
</dbReference>